<sequence>MRGVAEQRNQSSEDNRSSAPAGGPSRGPRAMLFAMLPLVLVVLGIAGLTGRCSFSPLGPSMDPVTTPTINASEELGSAARRVDFQVLRPELPEGWRANSADVRQVAPGTTAVQVGWLTGRTHYVRLSQSPASEAELVSYETEQRPKALGTVDVAGRKWVIYQSIRSERAWVSERADVRLLITGNGDEREFRTMARAVSRASVVEPGQ</sequence>
<reference evidence="4" key="1">
    <citation type="submission" date="2016-10" db="EMBL/GenBank/DDBJ databases">
        <authorList>
            <person name="Varghese N."/>
            <person name="Submissions S."/>
        </authorList>
    </citation>
    <scope>NUCLEOTIDE SEQUENCE [LARGE SCALE GENOMIC DNA]</scope>
    <source>
        <strain evidence="4">DSM 45460</strain>
    </source>
</reference>
<evidence type="ECO:0000313" key="4">
    <source>
        <dbReference type="Proteomes" id="UP000199213"/>
    </source>
</evidence>
<feature type="region of interest" description="Disordered" evidence="1">
    <location>
        <begin position="1"/>
        <end position="25"/>
    </location>
</feature>
<dbReference type="Proteomes" id="UP000199213">
    <property type="component" value="Unassembled WGS sequence"/>
</dbReference>
<evidence type="ECO:0008006" key="5">
    <source>
        <dbReference type="Google" id="ProtNLM"/>
    </source>
</evidence>
<dbReference type="EMBL" id="FNFM01000001">
    <property type="protein sequence ID" value="SDJ68864.1"/>
    <property type="molecule type" value="Genomic_DNA"/>
</dbReference>
<dbReference type="RefSeq" id="WP_092625567.1">
    <property type="nucleotide sequence ID" value="NZ_FNFM01000001.1"/>
</dbReference>
<dbReference type="OrthoDB" id="4772660at2"/>
<keyword evidence="2" id="KW-0812">Transmembrane</keyword>
<keyword evidence="4" id="KW-1185">Reference proteome</keyword>
<dbReference type="AlphaFoldDB" id="A0A1G8VS90"/>
<proteinExistence type="predicted"/>
<evidence type="ECO:0000313" key="3">
    <source>
        <dbReference type="EMBL" id="SDJ68864.1"/>
    </source>
</evidence>
<evidence type="ECO:0000256" key="2">
    <source>
        <dbReference type="SAM" id="Phobius"/>
    </source>
</evidence>
<keyword evidence="2" id="KW-0472">Membrane</keyword>
<dbReference type="Pfam" id="PF14030">
    <property type="entry name" value="DUF4245"/>
    <property type="match status" value="1"/>
</dbReference>
<name>A0A1G8VS90_ACTMZ</name>
<gene>
    <name evidence="3" type="ORF">SAMN04487820_101290</name>
</gene>
<accession>A0A1G8VS90</accession>
<organism evidence="3 4">
    <name type="scientific">Actinopolyspora mzabensis</name>
    <dbReference type="NCBI Taxonomy" id="995066"/>
    <lineage>
        <taxon>Bacteria</taxon>
        <taxon>Bacillati</taxon>
        <taxon>Actinomycetota</taxon>
        <taxon>Actinomycetes</taxon>
        <taxon>Actinopolysporales</taxon>
        <taxon>Actinopolysporaceae</taxon>
        <taxon>Actinopolyspora</taxon>
    </lineage>
</organism>
<dbReference type="InterPro" id="IPR025339">
    <property type="entry name" value="DUF4245"/>
</dbReference>
<feature type="transmembrane region" description="Helical" evidence="2">
    <location>
        <begin position="30"/>
        <end position="50"/>
    </location>
</feature>
<protein>
    <recommendedName>
        <fullName evidence="5">DUF4245 domain-containing protein</fullName>
    </recommendedName>
</protein>
<keyword evidence="2" id="KW-1133">Transmembrane helix</keyword>
<evidence type="ECO:0000256" key="1">
    <source>
        <dbReference type="SAM" id="MobiDB-lite"/>
    </source>
</evidence>